<evidence type="ECO:0000313" key="2">
    <source>
        <dbReference type="EMBL" id="MDQ0467511.1"/>
    </source>
</evidence>
<dbReference type="EMBL" id="JAUSVX010000001">
    <property type="protein sequence ID" value="MDQ0467511.1"/>
    <property type="molecule type" value="Genomic_DNA"/>
</dbReference>
<proteinExistence type="predicted"/>
<comment type="caution">
    <text evidence="2">The sequence shown here is derived from an EMBL/GenBank/DDBJ whole genome shotgun (WGS) entry which is preliminary data.</text>
</comment>
<name>A0ABU0IZR5_9HYPH</name>
<organism evidence="2 3">
    <name type="scientific">Labrys wisconsinensis</name>
    <dbReference type="NCBI Taxonomy" id="425677"/>
    <lineage>
        <taxon>Bacteria</taxon>
        <taxon>Pseudomonadati</taxon>
        <taxon>Pseudomonadota</taxon>
        <taxon>Alphaproteobacteria</taxon>
        <taxon>Hyphomicrobiales</taxon>
        <taxon>Xanthobacteraceae</taxon>
        <taxon>Labrys</taxon>
    </lineage>
</organism>
<evidence type="ECO:0000256" key="1">
    <source>
        <dbReference type="SAM" id="MobiDB-lite"/>
    </source>
</evidence>
<protein>
    <submittedName>
        <fullName evidence="2">Uncharacterized protein</fullName>
    </submittedName>
</protein>
<accession>A0ABU0IZR5</accession>
<gene>
    <name evidence="2" type="ORF">QO011_000506</name>
</gene>
<dbReference type="Proteomes" id="UP001242480">
    <property type="component" value="Unassembled WGS sequence"/>
</dbReference>
<feature type="region of interest" description="Disordered" evidence="1">
    <location>
        <begin position="1"/>
        <end position="67"/>
    </location>
</feature>
<reference evidence="2 3" key="1">
    <citation type="submission" date="2023-07" db="EMBL/GenBank/DDBJ databases">
        <title>Genomic Encyclopedia of Type Strains, Phase IV (KMG-IV): sequencing the most valuable type-strain genomes for metagenomic binning, comparative biology and taxonomic classification.</title>
        <authorList>
            <person name="Goeker M."/>
        </authorList>
    </citation>
    <scope>NUCLEOTIDE SEQUENCE [LARGE SCALE GENOMIC DNA]</scope>
    <source>
        <strain evidence="2 3">DSM 19619</strain>
    </source>
</reference>
<sequence>MAAADEIADQRPRNAHGPGNVLLGDAVEPVQPEGVADPVRQVPQRPFDQAERLASLQPGRRTGTGSFPTRRVRIRGEEPGLEGDPAGAVDRDVAHGAHDIALGGVDLGRRPAVEEAEHGVLHHVLGQGAAPDLPPGQGHQGRPHRLRRRQELVCPQFVCLHVGSDPLVESGMDMASPTAIRKYFSKYT</sequence>
<keyword evidence="3" id="KW-1185">Reference proteome</keyword>
<evidence type="ECO:0000313" key="3">
    <source>
        <dbReference type="Proteomes" id="UP001242480"/>
    </source>
</evidence>